<name>A0A553UKT5_9DEIO</name>
<protein>
    <submittedName>
        <fullName evidence="1">Uncharacterized protein</fullName>
    </submittedName>
</protein>
<proteinExistence type="predicted"/>
<dbReference type="Proteomes" id="UP000316092">
    <property type="component" value="Unassembled WGS sequence"/>
</dbReference>
<gene>
    <name evidence="1" type="ORF">FNU79_15900</name>
</gene>
<organism evidence="1 2">
    <name type="scientific">Deinococcus detaillensis</name>
    <dbReference type="NCBI Taxonomy" id="2592048"/>
    <lineage>
        <taxon>Bacteria</taxon>
        <taxon>Thermotogati</taxon>
        <taxon>Deinococcota</taxon>
        <taxon>Deinococci</taxon>
        <taxon>Deinococcales</taxon>
        <taxon>Deinococcaceae</taxon>
        <taxon>Deinococcus</taxon>
    </lineage>
</organism>
<reference evidence="1 2" key="1">
    <citation type="submission" date="2019-07" db="EMBL/GenBank/DDBJ databases">
        <title>Deinococcus detaillus sp. nov., isolated from humus soil in Antarctica.</title>
        <authorList>
            <person name="Zhang K."/>
        </authorList>
    </citation>
    <scope>NUCLEOTIDE SEQUENCE [LARGE SCALE GENOMIC DNA]</scope>
    <source>
        <strain evidence="1 2">H1</strain>
    </source>
</reference>
<dbReference type="RefSeq" id="WP_143721781.1">
    <property type="nucleotide sequence ID" value="NZ_VKDB01000026.1"/>
</dbReference>
<comment type="caution">
    <text evidence="1">The sequence shown here is derived from an EMBL/GenBank/DDBJ whole genome shotgun (WGS) entry which is preliminary data.</text>
</comment>
<keyword evidence="2" id="KW-1185">Reference proteome</keyword>
<sequence length="252" mass="28855">MDAKKTLPEMEREHSKSIIDAGDKLFYNSYRDIYGFLSDLLREMPDMSLDEADAKSVICRQIFMRLMQDYRSSHLLIMAGYPYSAGSIVASMLELAYEIGWLIDDQDNSRLDKWSSHQDLRSTSENYFNRMQSIITSTYPNDKDERLEIERETYKNLSAMKHGNSVILREAHSFINEENLCLTPIPILTGSSLNTSKYVAFQASRIALVAGAFFADGFLGVEALSRLAIRFTQLEQDYREAHRAVNDTTVQN</sequence>
<dbReference type="OrthoDB" id="10006683at2"/>
<dbReference type="EMBL" id="VKDB01000026">
    <property type="protein sequence ID" value="TSA80817.1"/>
    <property type="molecule type" value="Genomic_DNA"/>
</dbReference>
<dbReference type="AlphaFoldDB" id="A0A553UKT5"/>
<accession>A0A553UKT5</accession>
<evidence type="ECO:0000313" key="1">
    <source>
        <dbReference type="EMBL" id="TSA80817.1"/>
    </source>
</evidence>
<evidence type="ECO:0000313" key="2">
    <source>
        <dbReference type="Proteomes" id="UP000316092"/>
    </source>
</evidence>